<dbReference type="Pfam" id="PF08241">
    <property type="entry name" value="Methyltransf_11"/>
    <property type="match status" value="1"/>
</dbReference>
<comment type="caution">
    <text evidence="2">The sequence shown here is derived from an EMBL/GenBank/DDBJ whole genome shotgun (WGS) entry which is preliminary data.</text>
</comment>
<dbReference type="GO" id="GO:0008757">
    <property type="term" value="F:S-adenosylmethionine-dependent methyltransferase activity"/>
    <property type="evidence" value="ECO:0007669"/>
    <property type="project" value="InterPro"/>
</dbReference>
<dbReference type="SUPFAM" id="SSF53335">
    <property type="entry name" value="S-adenosyl-L-methionine-dependent methyltransferases"/>
    <property type="match status" value="1"/>
</dbReference>
<gene>
    <name evidence="2" type="ORF">TH19_03140</name>
</gene>
<evidence type="ECO:0000313" key="3">
    <source>
        <dbReference type="Proteomes" id="UP000253226"/>
    </source>
</evidence>
<sequence>MPQDVVDLHRFYASSTGQAARRLIRRRLRVMWSDVRGMRVLGFGYATPYLRPFIGEAERVMAFMPARQGCVHWPADEQNRVALTEETMLPLPDSSVDRILLVHLVEHSDSMRRLMRECWRVLTPNGRIVVVTPNRSSLWSWSEKTPFGYGHPYSVSQLQNLMRENMFLPIQHSRALFLPPTRRRLFLRWSQLFENIGSRLFKAFAGVSIVEAGKQLYASTGTPSRKRRLVHIPVSVSPLRPAEGNHPHRLELDEPCSLSCKQVASDRMDDPVAETDRS</sequence>
<evidence type="ECO:0000259" key="1">
    <source>
        <dbReference type="Pfam" id="PF08241"/>
    </source>
</evidence>
<protein>
    <submittedName>
        <fullName evidence="2">Methyltransferase type 11</fullName>
    </submittedName>
</protein>
<dbReference type="InterPro" id="IPR029063">
    <property type="entry name" value="SAM-dependent_MTases_sf"/>
</dbReference>
<dbReference type="GO" id="GO:0032259">
    <property type="term" value="P:methylation"/>
    <property type="evidence" value="ECO:0007669"/>
    <property type="project" value="UniProtKB-KW"/>
</dbReference>
<reference evidence="2 3" key="1">
    <citation type="submission" date="2014-07" db="EMBL/GenBank/DDBJ databases">
        <title>Draft genome sequence of Thalassospira profundimaris 35.</title>
        <authorList>
            <person name="Lai Q."/>
            <person name="Shao Z."/>
        </authorList>
    </citation>
    <scope>NUCLEOTIDE SEQUENCE [LARGE SCALE GENOMIC DNA]</scope>
    <source>
        <strain evidence="2 3">35</strain>
    </source>
</reference>
<name>A0A367WBI0_9PROT</name>
<dbReference type="Proteomes" id="UP000253226">
    <property type="component" value="Unassembled WGS sequence"/>
</dbReference>
<keyword evidence="2" id="KW-0489">Methyltransferase</keyword>
<dbReference type="Gene3D" id="3.40.50.150">
    <property type="entry name" value="Vaccinia Virus protein VP39"/>
    <property type="match status" value="1"/>
</dbReference>
<accession>A0A367WBI0</accession>
<dbReference type="RefSeq" id="WP_258547803.1">
    <property type="nucleotide sequence ID" value="NZ_JPWF01000002.1"/>
</dbReference>
<organism evidence="2 3">
    <name type="scientific">Thalassospira profundimaris</name>
    <dbReference type="NCBI Taxonomy" id="502049"/>
    <lineage>
        <taxon>Bacteria</taxon>
        <taxon>Pseudomonadati</taxon>
        <taxon>Pseudomonadota</taxon>
        <taxon>Alphaproteobacteria</taxon>
        <taxon>Rhodospirillales</taxon>
        <taxon>Thalassospiraceae</taxon>
        <taxon>Thalassospira</taxon>
    </lineage>
</organism>
<dbReference type="EMBL" id="JPWF01000002">
    <property type="protein sequence ID" value="RCK38814.1"/>
    <property type="molecule type" value="Genomic_DNA"/>
</dbReference>
<feature type="domain" description="Methyltransferase type 11" evidence="1">
    <location>
        <begin position="83"/>
        <end position="130"/>
    </location>
</feature>
<dbReference type="AlphaFoldDB" id="A0A367WBI0"/>
<keyword evidence="2" id="KW-0808">Transferase</keyword>
<dbReference type="InterPro" id="IPR013216">
    <property type="entry name" value="Methyltransf_11"/>
</dbReference>
<proteinExistence type="predicted"/>
<evidence type="ECO:0000313" key="2">
    <source>
        <dbReference type="EMBL" id="RCK38814.1"/>
    </source>
</evidence>
<dbReference type="CDD" id="cd02440">
    <property type="entry name" value="AdoMet_MTases"/>
    <property type="match status" value="1"/>
</dbReference>